<sequence length="40" mass="4318">MHDSRSLVSSKKIRSESAEAASGWAKTGPKRGKDKGLGRF</sequence>
<dbReference type="HOGENOM" id="CLU_3296318_0_0_10"/>
<dbReference type="STRING" id="984262.SGRA_2950"/>
<evidence type="ECO:0000313" key="2">
    <source>
        <dbReference type="EMBL" id="AFC25678.1"/>
    </source>
</evidence>
<feature type="region of interest" description="Disordered" evidence="1">
    <location>
        <begin position="1"/>
        <end position="40"/>
    </location>
</feature>
<reference evidence="2 3" key="1">
    <citation type="journal article" date="2012" name="Stand. Genomic Sci.">
        <title>Complete genome sequencing and analysis of Saprospira grandis str. Lewin, a predatory marine bacterium.</title>
        <authorList>
            <person name="Saw J.H."/>
            <person name="Yuryev A."/>
            <person name="Kanbe M."/>
            <person name="Hou S."/>
            <person name="Young A.G."/>
            <person name="Aizawa S."/>
            <person name="Alam M."/>
        </authorList>
    </citation>
    <scope>NUCLEOTIDE SEQUENCE [LARGE SCALE GENOMIC DNA]</scope>
    <source>
        <strain evidence="2 3">Lewin</strain>
    </source>
</reference>
<keyword evidence="3" id="KW-1185">Reference proteome</keyword>
<dbReference type="AlphaFoldDB" id="H6LAT5"/>
<proteinExistence type="predicted"/>
<dbReference type="EMBL" id="CP002831">
    <property type="protein sequence ID" value="AFC25678.1"/>
    <property type="molecule type" value="Genomic_DNA"/>
</dbReference>
<name>H6LAT5_SAPGL</name>
<accession>H6LAT5</accession>
<evidence type="ECO:0000256" key="1">
    <source>
        <dbReference type="SAM" id="MobiDB-lite"/>
    </source>
</evidence>
<dbReference type="KEGG" id="sgn:SGRA_2950"/>
<protein>
    <submittedName>
        <fullName evidence="2">Uncharacterized protein</fullName>
    </submittedName>
</protein>
<evidence type="ECO:0000313" key="3">
    <source>
        <dbReference type="Proteomes" id="UP000007519"/>
    </source>
</evidence>
<organism evidence="2 3">
    <name type="scientific">Saprospira grandis (strain Lewin)</name>
    <dbReference type="NCBI Taxonomy" id="984262"/>
    <lineage>
        <taxon>Bacteria</taxon>
        <taxon>Pseudomonadati</taxon>
        <taxon>Bacteroidota</taxon>
        <taxon>Saprospiria</taxon>
        <taxon>Saprospirales</taxon>
        <taxon>Saprospiraceae</taxon>
        <taxon>Saprospira</taxon>
    </lineage>
</organism>
<dbReference type="Proteomes" id="UP000007519">
    <property type="component" value="Chromosome"/>
</dbReference>
<gene>
    <name evidence="2" type="ordered locus">SGRA_2950</name>
</gene>